<dbReference type="SMART" id="SM00219">
    <property type="entry name" value="TyrKc"/>
    <property type="match status" value="1"/>
</dbReference>
<keyword evidence="6" id="KW-0519">Myristate</keyword>
<keyword evidence="11 17" id="KW-0829">Tyrosine-protein kinase</keyword>
<feature type="domain" description="Protein kinase" evidence="21">
    <location>
        <begin position="309"/>
        <end position="563"/>
    </location>
</feature>
<evidence type="ECO:0000313" key="22">
    <source>
        <dbReference type="EMBL" id="CAH1253439.1"/>
    </source>
</evidence>
<dbReference type="PROSITE" id="PS50001">
    <property type="entry name" value="SH2"/>
    <property type="match status" value="1"/>
</dbReference>
<dbReference type="InterPro" id="IPR011009">
    <property type="entry name" value="Kinase-like_dom_sf"/>
</dbReference>
<dbReference type="InterPro" id="IPR036028">
    <property type="entry name" value="SH3-like_dom_sf"/>
</dbReference>
<dbReference type="InterPro" id="IPR000719">
    <property type="entry name" value="Prot_kinase_dom"/>
</dbReference>
<dbReference type="PROSITE" id="PS00107">
    <property type="entry name" value="PROTEIN_KINASE_ATP"/>
    <property type="match status" value="1"/>
</dbReference>
<evidence type="ECO:0000256" key="3">
    <source>
        <dbReference type="ARBA" id="ARBA00022490"/>
    </source>
</evidence>
<dbReference type="AlphaFoldDB" id="A0A8J9ZFD2"/>
<dbReference type="InterPro" id="IPR001452">
    <property type="entry name" value="SH3_domain"/>
</dbReference>
<keyword evidence="7 16" id="KW-0547">Nucleotide-binding</keyword>
<evidence type="ECO:0000256" key="15">
    <source>
        <dbReference type="PROSITE-ProRule" id="PRU00192"/>
    </source>
</evidence>
<evidence type="ECO:0000256" key="10">
    <source>
        <dbReference type="ARBA" id="ARBA00022999"/>
    </source>
</evidence>
<keyword evidence="10 14" id="KW-0727">SH2 domain</keyword>
<evidence type="ECO:0000256" key="9">
    <source>
        <dbReference type="ARBA" id="ARBA00022840"/>
    </source>
</evidence>
<dbReference type="SMART" id="SM00252">
    <property type="entry name" value="SH2"/>
    <property type="match status" value="1"/>
</dbReference>
<dbReference type="EC" id="2.7.10.2" evidence="17"/>
<dbReference type="InterPro" id="IPR036860">
    <property type="entry name" value="SH2_dom_sf"/>
</dbReference>
<dbReference type="Gene3D" id="2.30.30.40">
    <property type="entry name" value="SH3 Domains"/>
    <property type="match status" value="1"/>
</dbReference>
<dbReference type="CDD" id="cd05034">
    <property type="entry name" value="PTKc_Src_like"/>
    <property type="match status" value="1"/>
</dbReference>
<evidence type="ECO:0000256" key="14">
    <source>
        <dbReference type="PROSITE-ProRule" id="PRU00191"/>
    </source>
</evidence>
<evidence type="ECO:0000256" key="6">
    <source>
        <dbReference type="ARBA" id="ARBA00022707"/>
    </source>
</evidence>
<organism evidence="22 23">
    <name type="scientific">Branchiostoma lanceolatum</name>
    <name type="common">Common lancelet</name>
    <name type="synonym">Amphioxus lanceolatum</name>
    <dbReference type="NCBI Taxonomy" id="7740"/>
    <lineage>
        <taxon>Eukaryota</taxon>
        <taxon>Metazoa</taxon>
        <taxon>Chordata</taxon>
        <taxon>Cephalochordata</taxon>
        <taxon>Leptocardii</taxon>
        <taxon>Amphioxiformes</taxon>
        <taxon>Branchiostomatidae</taxon>
        <taxon>Branchiostoma</taxon>
    </lineage>
</organism>
<sequence>MGCVQSSESKTDPKLKYQAKDDTVLDASAVNNATRYTQSPTENDRFSLPPAAIPNFNSPAGGVHIPSFGSTAPSTANISSQGVTIFVALYDYAARTEDDLSFKKGEQLQIINNQDGDWWEARSLTTSQTGYIPSNYVAPVSSINAEEHVPVAQAIMQPRSFAIWIKFRGSLGPSSILGVDSSSDMFWFFGKIARKDAEKLLLAPGNVRGTFLIRESETTAGGFSLSVRDWDETKGDNVKHYRIRNLDSGGFYIASRTQFKTLQELVQHYSETSGGLAYQLVKPCSKSMPITRDLSHHTKDAWEIDRESISLKEKLGQGNFGEVWLAVWNHSTKVAVKTLRSGSMSPQAFLEEATIMKKLRHEKLVALYAVCTDREPIYIITEYMCNGSLLDYIVKGDGQKAGLKELVDMGAQIAFGMAYIERMKYVHRDLRAANVLVGDDNNCKIADFGLARLIEDDLYKAQQGAKFPIKWTAPEAALYGKFTIKSDVWSFGILLTELVTHGKIPYPGMSNKEVIEEVSRGYRMPQIRDCPDSLFELMQQCWHRDPEERPTFEYIGSFLDDYFTATEPNYKEPEAI</sequence>
<dbReference type="PROSITE" id="PS00109">
    <property type="entry name" value="PROTEIN_KINASE_TYR"/>
    <property type="match status" value="1"/>
</dbReference>
<evidence type="ECO:0000256" key="11">
    <source>
        <dbReference type="ARBA" id="ARBA00023137"/>
    </source>
</evidence>
<evidence type="ECO:0000256" key="12">
    <source>
        <dbReference type="ARBA" id="ARBA00023288"/>
    </source>
</evidence>
<dbReference type="InterPro" id="IPR017441">
    <property type="entry name" value="Protein_kinase_ATP_BS"/>
</dbReference>
<comment type="similarity">
    <text evidence="17">Belongs to the protein kinase superfamily. Tyr protein kinase family.</text>
</comment>
<dbReference type="InterPro" id="IPR008266">
    <property type="entry name" value="Tyr_kinase_AS"/>
</dbReference>
<name>A0A8J9ZFD2_BRALA</name>
<dbReference type="FunFam" id="3.30.200.20:FF:000036">
    <property type="entry name" value="Tyrosine-protein kinase"/>
    <property type="match status" value="1"/>
</dbReference>
<dbReference type="SUPFAM" id="SSF56112">
    <property type="entry name" value="Protein kinase-like (PK-like)"/>
    <property type="match status" value="1"/>
</dbReference>
<evidence type="ECO:0000256" key="1">
    <source>
        <dbReference type="ARBA" id="ARBA00004496"/>
    </source>
</evidence>
<proteinExistence type="inferred from homology"/>
<dbReference type="Proteomes" id="UP000838412">
    <property type="component" value="Chromosome 2"/>
</dbReference>
<keyword evidence="12" id="KW-0449">Lipoprotein</keyword>
<evidence type="ECO:0000256" key="7">
    <source>
        <dbReference type="ARBA" id="ARBA00022741"/>
    </source>
</evidence>
<dbReference type="GO" id="GO:0004715">
    <property type="term" value="F:non-membrane spanning protein tyrosine kinase activity"/>
    <property type="evidence" value="ECO:0007669"/>
    <property type="project" value="UniProtKB-EC"/>
</dbReference>
<evidence type="ECO:0000256" key="5">
    <source>
        <dbReference type="ARBA" id="ARBA00022679"/>
    </source>
</evidence>
<keyword evidence="5 17" id="KW-0808">Transferase</keyword>
<comment type="catalytic activity">
    <reaction evidence="13 17">
        <text>L-tyrosyl-[protein] + ATP = O-phospho-L-tyrosyl-[protein] + ADP + H(+)</text>
        <dbReference type="Rhea" id="RHEA:10596"/>
        <dbReference type="Rhea" id="RHEA-COMP:10136"/>
        <dbReference type="Rhea" id="RHEA-COMP:20101"/>
        <dbReference type="ChEBI" id="CHEBI:15378"/>
        <dbReference type="ChEBI" id="CHEBI:30616"/>
        <dbReference type="ChEBI" id="CHEBI:46858"/>
        <dbReference type="ChEBI" id="CHEBI:61978"/>
        <dbReference type="ChEBI" id="CHEBI:456216"/>
        <dbReference type="EC" id="2.7.10.2"/>
    </reaction>
</comment>
<feature type="domain" description="SH2" evidence="19">
    <location>
        <begin position="187"/>
        <end position="284"/>
    </location>
</feature>
<dbReference type="SMART" id="SM00326">
    <property type="entry name" value="SH3"/>
    <property type="match status" value="1"/>
</dbReference>
<dbReference type="Pfam" id="PF00017">
    <property type="entry name" value="SH2"/>
    <property type="match status" value="1"/>
</dbReference>
<evidence type="ECO:0000256" key="13">
    <source>
        <dbReference type="ARBA" id="ARBA00051245"/>
    </source>
</evidence>
<dbReference type="PANTHER" id="PTHR24418">
    <property type="entry name" value="TYROSINE-PROTEIN KINASE"/>
    <property type="match status" value="1"/>
</dbReference>
<dbReference type="Gene3D" id="1.10.510.10">
    <property type="entry name" value="Transferase(Phosphotransferase) domain 1"/>
    <property type="match status" value="1"/>
</dbReference>
<feature type="binding site" evidence="16">
    <location>
        <position position="337"/>
    </location>
    <ligand>
        <name>ATP</name>
        <dbReference type="ChEBI" id="CHEBI:30616"/>
    </ligand>
</feature>
<dbReference type="PROSITE" id="PS50002">
    <property type="entry name" value="SH3"/>
    <property type="match status" value="1"/>
</dbReference>
<keyword evidence="23" id="KW-1185">Reference proteome</keyword>
<dbReference type="CDD" id="cd09933">
    <property type="entry name" value="SH2_Src_family"/>
    <property type="match status" value="1"/>
</dbReference>
<feature type="domain" description="SH3" evidence="20">
    <location>
        <begin position="81"/>
        <end position="142"/>
    </location>
</feature>
<keyword evidence="4" id="KW-0597">Phosphoprotein</keyword>
<dbReference type="EMBL" id="OV696687">
    <property type="protein sequence ID" value="CAH1253439.1"/>
    <property type="molecule type" value="Genomic_DNA"/>
</dbReference>
<dbReference type="GO" id="GO:0005737">
    <property type="term" value="C:cytoplasm"/>
    <property type="evidence" value="ECO:0007669"/>
    <property type="project" value="UniProtKB-SubCell"/>
</dbReference>
<dbReference type="InterPro" id="IPR050198">
    <property type="entry name" value="Non-receptor_tyrosine_kinases"/>
</dbReference>
<dbReference type="FunFam" id="1.10.510.10:FF:000553">
    <property type="entry name" value="Tyrosine-protein kinase"/>
    <property type="match status" value="1"/>
</dbReference>
<accession>A0A8J9ZFD2</accession>
<keyword evidence="8 17" id="KW-0418">Kinase</keyword>
<dbReference type="OrthoDB" id="4062651at2759"/>
<dbReference type="PRINTS" id="PR00401">
    <property type="entry name" value="SH2DOMAIN"/>
</dbReference>
<keyword evidence="2 15" id="KW-0728">SH3 domain</keyword>
<dbReference type="PRINTS" id="PR00452">
    <property type="entry name" value="SH3DOMAIN"/>
</dbReference>
<reference evidence="22" key="1">
    <citation type="submission" date="2022-01" db="EMBL/GenBank/DDBJ databases">
        <authorList>
            <person name="Braso-Vives M."/>
        </authorList>
    </citation>
    <scope>NUCLEOTIDE SEQUENCE</scope>
</reference>
<evidence type="ECO:0000259" key="19">
    <source>
        <dbReference type="PROSITE" id="PS50001"/>
    </source>
</evidence>
<feature type="region of interest" description="Disordered" evidence="18">
    <location>
        <begin position="1"/>
        <end position="20"/>
    </location>
</feature>
<evidence type="ECO:0000256" key="2">
    <source>
        <dbReference type="ARBA" id="ARBA00022443"/>
    </source>
</evidence>
<dbReference type="SUPFAM" id="SSF50044">
    <property type="entry name" value="SH3-domain"/>
    <property type="match status" value="1"/>
</dbReference>
<gene>
    <name evidence="22" type="primary">FYN</name>
    <name evidence="22" type="ORF">BLAG_LOCUS13225</name>
</gene>
<keyword evidence="3" id="KW-0963">Cytoplasm</keyword>
<dbReference type="FunFam" id="2.30.30.40:FF:000182">
    <property type="entry name" value="Tyrosine-protein kinase Fyn"/>
    <property type="match status" value="1"/>
</dbReference>
<feature type="compositionally biased region" description="Basic and acidic residues" evidence="18">
    <location>
        <begin position="9"/>
        <end position="20"/>
    </location>
</feature>
<comment type="subcellular location">
    <subcellularLocation>
        <location evidence="1">Cytoplasm</location>
    </subcellularLocation>
</comment>
<dbReference type="PRINTS" id="PR00109">
    <property type="entry name" value="TYRKINASE"/>
</dbReference>
<evidence type="ECO:0000256" key="8">
    <source>
        <dbReference type="ARBA" id="ARBA00022777"/>
    </source>
</evidence>
<evidence type="ECO:0000259" key="20">
    <source>
        <dbReference type="PROSITE" id="PS50002"/>
    </source>
</evidence>
<dbReference type="FunFam" id="3.30.505.10:FF:000001">
    <property type="entry name" value="Tyrosine-protein kinase"/>
    <property type="match status" value="1"/>
</dbReference>
<dbReference type="Gene3D" id="3.30.505.10">
    <property type="entry name" value="SH2 domain"/>
    <property type="match status" value="1"/>
</dbReference>
<evidence type="ECO:0000256" key="4">
    <source>
        <dbReference type="ARBA" id="ARBA00022553"/>
    </source>
</evidence>
<evidence type="ECO:0000256" key="17">
    <source>
        <dbReference type="RuleBase" id="RU362096"/>
    </source>
</evidence>
<keyword evidence="9 16" id="KW-0067">ATP-binding</keyword>
<dbReference type="InterPro" id="IPR020635">
    <property type="entry name" value="Tyr_kinase_cat_dom"/>
</dbReference>
<dbReference type="Pfam" id="PF00018">
    <property type="entry name" value="SH3_1"/>
    <property type="match status" value="1"/>
</dbReference>
<evidence type="ECO:0000256" key="18">
    <source>
        <dbReference type="SAM" id="MobiDB-lite"/>
    </source>
</evidence>
<dbReference type="SUPFAM" id="SSF55550">
    <property type="entry name" value="SH2 domain"/>
    <property type="match status" value="1"/>
</dbReference>
<dbReference type="Pfam" id="PF07714">
    <property type="entry name" value="PK_Tyr_Ser-Thr"/>
    <property type="match status" value="1"/>
</dbReference>
<dbReference type="InterPro" id="IPR000980">
    <property type="entry name" value="SH2"/>
</dbReference>
<protein>
    <recommendedName>
        <fullName evidence="17">Tyrosine-protein kinase</fullName>
        <ecNumber evidence="17">2.7.10.2</ecNumber>
    </recommendedName>
</protein>
<evidence type="ECO:0000256" key="16">
    <source>
        <dbReference type="PROSITE-ProRule" id="PRU10141"/>
    </source>
</evidence>
<dbReference type="GO" id="GO:0005524">
    <property type="term" value="F:ATP binding"/>
    <property type="evidence" value="ECO:0007669"/>
    <property type="project" value="UniProtKB-UniRule"/>
</dbReference>
<evidence type="ECO:0000259" key="21">
    <source>
        <dbReference type="PROSITE" id="PS50011"/>
    </source>
</evidence>
<evidence type="ECO:0000313" key="23">
    <source>
        <dbReference type="Proteomes" id="UP000838412"/>
    </source>
</evidence>
<dbReference type="InterPro" id="IPR001245">
    <property type="entry name" value="Ser-Thr/Tyr_kinase_cat_dom"/>
</dbReference>
<dbReference type="PROSITE" id="PS50011">
    <property type="entry name" value="PROTEIN_KINASE_DOM"/>
    <property type="match status" value="1"/>
</dbReference>